<comment type="similarity">
    <text evidence="2 4">Belongs to the flagella basal body rod proteins family.</text>
</comment>
<reference evidence="9" key="1">
    <citation type="journal article" date="2019" name="Int. J. Syst. Evol. Microbiol.">
        <title>The Global Catalogue of Microorganisms (GCM) 10K type strain sequencing project: providing services to taxonomists for standard genome sequencing and annotation.</title>
        <authorList>
            <consortium name="The Broad Institute Genomics Platform"/>
            <consortium name="The Broad Institute Genome Sequencing Center for Infectious Disease"/>
            <person name="Wu L."/>
            <person name="Ma J."/>
        </authorList>
    </citation>
    <scope>NUCLEOTIDE SEQUENCE [LARGE SCALE GENOMIC DNA]</scope>
    <source>
        <strain evidence="9">CCUG 62953</strain>
    </source>
</reference>
<protein>
    <submittedName>
        <fullName evidence="8">Flagellar hook-basal body complex protein</fullName>
    </submittedName>
</protein>
<dbReference type="InterPro" id="IPR037925">
    <property type="entry name" value="FlgE/F/G-like"/>
</dbReference>
<feature type="domain" description="Flagellar hook protein FlgE/F/G-like D1" evidence="7">
    <location>
        <begin position="80"/>
        <end position="145"/>
    </location>
</feature>
<dbReference type="PANTHER" id="PTHR30435">
    <property type="entry name" value="FLAGELLAR PROTEIN"/>
    <property type="match status" value="1"/>
</dbReference>
<dbReference type="InterPro" id="IPR020013">
    <property type="entry name" value="Flagellar_FlgE/F/G"/>
</dbReference>
<keyword evidence="8" id="KW-0966">Cell projection</keyword>
<accession>A0ABW3ZGB9</accession>
<dbReference type="NCBIfam" id="TIGR03506">
    <property type="entry name" value="FlgEFG_subfam"/>
    <property type="match status" value="1"/>
</dbReference>
<dbReference type="InterPro" id="IPR053967">
    <property type="entry name" value="LlgE_F_G-like_D1"/>
</dbReference>
<evidence type="ECO:0000256" key="3">
    <source>
        <dbReference type="ARBA" id="ARBA00023143"/>
    </source>
</evidence>
<evidence type="ECO:0000313" key="8">
    <source>
        <dbReference type="EMBL" id="MFD1342207.1"/>
    </source>
</evidence>
<evidence type="ECO:0000256" key="4">
    <source>
        <dbReference type="RuleBase" id="RU362116"/>
    </source>
</evidence>
<dbReference type="InterPro" id="IPR001444">
    <property type="entry name" value="Flag_bb_rod_N"/>
</dbReference>
<dbReference type="Pfam" id="PF06429">
    <property type="entry name" value="Flg_bbr_C"/>
    <property type="match status" value="1"/>
</dbReference>
<name>A0ABW3ZGB9_9RHOB</name>
<evidence type="ECO:0000256" key="2">
    <source>
        <dbReference type="ARBA" id="ARBA00009677"/>
    </source>
</evidence>
<organism evidence="8 9">
    <name type="scientific">Litorisediminicola beolgyonensis</name>
    <dbReference type="NCBI Taxonomy" id="1173614"/>
    <lineage>
        <taxon>Bacteria</taxon>
        <taxon>Pseudomonadati</taxon>
        <taxon>Pseudomonadota</taxon>
        <taxon>Alphaproteobacteria</taxon>
        <taxon>Rhodobacterales</taxon>
        <taxon>Paracoccaceae</taxon>
        <taxon>Litorisediminicola</taxon>
    </lineage>
</organism>
<dbReference type="PANTHER" id="PTHR30435:SF19">
    <property type="entry name" value="FLAGELLAR BASAL-BODY ROD PROTEIN FLGG"/>
    <property type="match status" value="1"/>
</dbReference>
<dbReference type="EMBL" id="JBHTMU010000009">
    <property type="protein sequence ID" value="MFD1342207.1"/>
    <property type="molecule type" value="Genomic_DNA"/>
</dbReference>
<sequence length="236" mass="24906">MQTPGYTTLTRMSGLAREMQVIANNVANAGTTGFRAEGLIFSEYVRDLDGESLSMAAARVPQTRHVQGELSGTGGVFDLAIEGDGFFLVETATGPRLTRAGAFTTGADGTLQTMDGLPVLDIGEAPVVLPPGLGDVAIAQDGTLSSGGEPLGRLAVVAPPDPLFLKREGALLFEAPGGYEPVLEPRVRQGFLEQSNVDPVAQISRMVEVQRAYELGQSFLDAENDRVKSAVETLSR</sequence>
<comment type="caution">
    <text evidence="8">The sequence shown here is derived from an EMBL/GenBank/DDBJ whole genome shotgun (WGS) entry which is preliminary data.</text>
</comment>
<comment type="subcellular location">
    <subcellularLocation>
        <location evidence="1 4">Bacterial flagellum basal body</location>
    </subcellularLocation>
</comment>
<evidence type="ECO:0000256" key="1">
    <source>
        <dbReference type="ARBA" id="ARBA00004117"/>
    </source>
</evidence>
<dbReference type="Proteomes" id="UP001597135">
    <property type="component" value="Unassembled WGS sequence"/>
</dbReference>
<dbReference type="SUPFAM" id="SSF117143">
    <property type="entry name" value="Flagellar hook protein flgE"/>
    <property type="match status" value="1"/>
</dbReference>
<dbReference type="Pfam" id="PF00460">
    <property type="entry name" value="Flg_bb_rod"/>
    <property type="match status" value="1"/>
</dbReference>
<keyword evidence="3 4" id="KW-0975">Bacterial flagellum</keyword>
<gene>
    <name evidence="8" type="ORF">ACFQ4E_07240</name>
</gene>
<evidence type="ECO:0000313" key="9">
    <source>
        <dbReference type="Proteomes" id="UP001597135"/>
    </source>
</evidence>
<proteinExistence type="inferred from homology"/>
<evidence type="ECO:0000259" key="6">
    <source>
        <dbReference type="Pfam" id="PF06429"/>
    </source>
</evidence>
<feature type="domain" description="Flagellar basal body rod protein N-terminal" evidence="5">
    <location>
        <begin position="6"/>
        <end position="35"/>
    </location>
</feature>
<dbReference type="RefSeq" id="WP_386802268.1">
    <property type="nucleotide sequence ID" value="NZ_JBHTMU010000009.1"/>
</dbReference>
<evidence type="ECO:0000259" key="5">
    <source>
        <dbReference type="Pfam" id="PF00460"/>
    </source>
</evidence>
<dbReference type="Pfam" id="PF22692">
    <property type="entry name" value="LlgE_F_G_D1"/>
    <property type="match status" value="1"/>
</dbReference>
<feature type="domain" description="Flagellar basal-body/hook protein C-terminal" evidence="6">
    <location>
        <begin position="188"/>
        <end position="230"/>
    </location>
</feature>
<dbReference type="NCBIfam" id="NF009332">
    <property type="entry name" value="PRK12690.1"/>
    <property type="match status" value="1"/>
</dbReference>
<keyword evidence="8" id="KW-0282">Flagellum</keyword>
<keyword evidence="8" id="KW-0969">Cilium</keyword>
<keyword evidence="9" id="KW-1185">Reference proteome</keyword>
<dbReference type="InterPro" id="IPR010930">
    <property type="entry name" value="Flg_bb/hook_C_dom"/>
</dbReference>
<evidence type="ECO:0000259" key="7">
    <source>
        <dbReference type="Pfam" id="PF22692"/>
    </source>
</evidence>